<dbReference type="SUPFAM" id="SSF46785">
    <property type="entry name" value="Winged helix' DNA-binding domain"/>
    <property type="match status" value="1"/>
</dbReference>
<name>A0A1H9W3F8_9BACI</name>
<dbReference type="OrthoDB" id="4986073at2"/>
<accession>A0A1H9W3F8</accession>
<dbReference type="InterPro" id="IPR036390">
    <property type="entry name" value="WH_DNA-bd_sf"/>
</dbReference>
<reference evidence="2" key="1">
    <citation type="submission" date="2016-10" db="EMBL/GenBank/DDBJ databases">
        <authorList>
            <person name="de Groot N.N."/>
        </authorList>
    </citation>
    <scope>NUCLEOTIDE SEQUENCE [LARGE SCALE GENOMIC DNA]</scope>
    <source>
        <strain evidence="2">10nlg</strain>
    </source>
</reference>
<dbReference type="EMBL" id="FOGV01000027">
    <property type="protein sequence ID" value="SES28466.1"/>
    <property type="molecule type" value="Genomic_DNA"/>
</dbReference>
<dbReference type="STRING" id="1464123.SAMN05444126_12717"/>
<evidence type="ECO:0000313" key="2">
    <source>
        <dbReference type="Proteomes" id="UP000199318"/>
    </source>
</evidence>
<dbReference type="AlphaFoldDB" id="A0A1H9W3F8"/>
<dbReference type="Gene3D" id="3.30.70.270">
    <property type="match status" value="1"/>
</dbReference>
<keyword evidence="2" id="KW-1185">Reference proteome</keyword>
<sequence length="432" mass="48301">MQIRLGVIGPKDSVDKIINIAKAYPDFILYSFAYEHTEETPAIVAEHNDYIDQWLFSGQSPYALALAEGLISEETALFPPHHGSSLLGALLEASYNSGAKMAAVSVDTLDDSEIAFVRETYSLQALTVHGLPYSGYMPPDELSAFHREKYRSGEAEIAFTTIRSVYQTLAAEGIPVYRITVTKPTIEVSLRLLKERGQANWYRKSQLAIVGVEIFEAEQESEAQQYSYKRKHQELELKRLLLDYTEELKGSFVQMGDGLFYIYTTRGEIESHPSPFYLLESAQLQAKLAVRLGAGYGVTALEAEEHVRLALKHARKPGTSAIISVDETKQITEVFADDEPVSYDSRRLSEDVKAKLGERNLSPGVVSKLASSVKHYQKQTVTSQEIAQWLASSERNARRILLELEDAGLAEIVGEEQSGSRGRPRKIYRLDL</sequence>
<proteinExistence type="predicted"/>
<evidence type="ECO:0000313" key="1">
    <source>
        <dbReference type="EMBL" id="SES28466.1"/>
    </source>
</evidence>
<dbReference type="Proteomes" id="UP000199318">
    <property type="component" value="Unassembled WGS sequence"/>
</dbReference>
<evidence type="ECO:0008006" key="3">
    <source>
        <dbReference type="Google" id="ProtNLM"/>
    </source>
</evidence>
<dbReference type="InterPro" id="IPR043128">
    <property type="entry name" value="Rev_trsase/Diguanyl_cyclase"/>
</dbReference>
<comment type="caution">
    <text evidence="1">The sequence shown here is derived from an EMBL/GenBank/DDBJ whole genome shotgun (WGS) entry which is preliminary data.</text>
</comment>
<organism evidence="1 2">
    <name type="scientific">Salisediminibacterium halotolerans</name>
    <dbReference type="NCBI Taxonomy" id="517425"/>
    <lineage>
        <taxon>Bacteria</taxon>
        <taxon>Bacillati</taxon>
        <taxon>Bacillota</taxon>
        <taxon>Bacilli</taxon>
        <taxon>Bacillales</taxon>
        <taxon>Bacillaceae</taxon>
        <taxon>Salisediminibacterium</taxon>
    </lineage>
</organism>
<dbReference type="RefSeq" id="WP_093074349.1">
    <property type="nucleotide sequence ID" value="NZ_FOGV01000027.1"/>
</dbReference>
<protein>
    <recommendedName>
        <fullName evidence="3">Transcriptional regulator</fullName>
    </recommendedName>
</protein>
<gene>
    <name evidence="1" type="ORF">SAMN05444126_12717</name>
</gene>